<name>A0ABN1BS33_9BACI</name>
<protein>
    <submittedName>
        <fullName evidence="1">Uncharacterized protein</fullName>
    </submittedName>
</protein>
<evidence type="ECO:0000313" key="1">
    <source>
        <dbReference type="EMBL" id="GAA0504355.1"/>
    </source>
</evidence>
<dbReference type="EMBL" id="BAAADO010000012">
    <property type="protein sequence ID" value="GAA0504355.1"/>
    <property type="molecule type" value="Genomic_DNA"/>
</dbReference>
<accession>A0ABN1BS33</accession>
<reference evidence="1 2" key="1">
    <citation type="journal article" date="2019" name="Int. J. Syst. Evol. Microbiol.">
        <title>The Global Catalogue of Microorganisms (GCM) 10K type strain sequencing project: providing services to taxonomists for standard genome sequencing and annotation.</title>
        <authorList>
            <consortium name="The Broad Institute Genomics Platform"/>
            <consortium name="The Broad Institute Genome Sequencing Center for Infectious Disease"/>
            <person name="Wu L."/>
            <person name="Ma J."/>
        </authorList>
    </citation>
    <scope>NUCLEOTIDE SEQUENCE [LARGE SCALE GENOMIC DNA]</scope>
    <source>
        <strain evidence="1 2">JCM 12389</strain>
    </source>
</reference>
<dbReference type="RefSeq" id="WP_343844013.1">
    <property type="nucleotide sequence ID" value="NZ_BAAADO010000012.1"/>
</dbReference>
<evidence type="ECO:0000313" key="2">
    <source>
        <dbReference type="Proteomes" id="UP001500880"/>
    </source>
</evidence>
<dbReference type="Pfam" id="PF11579">
    <property type="entry name" value="DUF3238"/>
    <property type="match status" value="1"/>
</dbReference>
<gene>
    <name evidence="1" type="ORF">GCM10008986_34860</name>
</gene>
<comment type="caution">
    <text evidence="1">The sequence shown here is derived from an EMBL/GenBank/DDBJ whole genome shotgun (WGS) entry which is preliminary data.</text>
</comment>
<dbReference type="InterPro" id="IPR021631">
    <property type="entry name" value="DUF3238"/>
</dbReference>
<organism evidence="1 2">
    <name type="scientific">Salinibacillus aidingensis</name>
    <dbReference type="NCBI Taxonomy" id="237684"/>
    <lineage>
        <taxon>Bacteria</taxon>
        <taxon>Bacillati</taxon>
        <taxon>Bacillota</taxon>
        <taxon>Bacilli</taxon>
        <taxon>Bacillales</taxon>
        <taxon>Bacillaceae</taxon>
        <taxon>Salinibacillus</taxon>
    </lineage>
</organism>
<proteinExistence type="predicted"/>
<sequence>MSVRLRFQTFIPDDWVKSPFQPFPYDYVTYGEGDNRTYFDPYGSYRTRFNLYLYFDSHTINSYKYASPTRLKHVPLDPSVNDTWYEEGEADLSQLGIYNVTWNGYDSVSFKVEHDVSNGIFNMWYMPSINYYADVTVYSDGRVVMDNGRHDGFPSYEFYKDIGNGWERIFEHVASGDISDLYPPAGQPINVDD</sequence>
<dbReference type="Proteomes" id="UP001500880">
    <property type="component" value="Unassembled WGS sequence"/>
</dbReference>
<keyword evidence="2" id="KW-1185">Reference proteome</keyword>